<gene>
    <name evidence="2" type="ORF">BG006_008531</name>
</gene>
<organism evidence="2 3">
    <name type="scientific">Podila minutissima</name>
    <dbReference type="NCBI Taxonomy" id="64525"/>
    <lineage>
        <taxon>Eukaryota</taxon>
        <taxon>Fungi</taxon>
        <taxon>Fungi incertae sedis</taxon>
        <taxon>Mucoromycota</taxon>
        <taxon>Mortierellomycotina</taxon>
        <taxon>Mortierellomycetes</taxon>
        <taxon>Mortierellales</taxon>
        <taxon>Mortierellaceae</taxon>
        <taxon>Podila</taxon>
    </lineage>
</organism>
<protein>
    <submittedName>
        <fullName evidence="2">Uncharacterized protein</fullName>
    </submittedName>
</protein>
<keyword evidence="1" id="KW-0732">Signal</keyword>
<proteinExistence type="predicted"/>
<keyword evidence="3" id="KW-1185">Reference proteome</keyword>
<reference evidence="2" key="1">
    <citation type="journal article" date="2020" name="Fungal Divers.">
        <title>Resolving the Mortierellaceae phylogeny through synthesis of multi-gene phylogenetics and phylogenomics.</title>
        <authorList>
            <person name="Vandepol N."/>
            <person name="Liber J."/>
            <person name="Desiro A."/>
            <person name="Na H."/>
            <person name="Kennedy M."/>
            <person name="Barry K."/>
            <person name="Grigoriev I.V."/>
            <person name="Miller A.N."/>
            <person name="O'Donnell K."/>
            <person name="Stajich J.E."/>
            <person name="Bonito G."/>
        </authorList>
    </citation>
    <scope>NUCLEOTIDE SEQUENCE</scope>
    <source>
        <strain evidence="2">NVP1</strain>
    </source>
</reference>
<evidence type="ECO:0000313" key="2">
    <source>
        <dbReference type="EMBL" id="KAF9328256.1"/>
    </source>
</evidence>
<evidence type="ECO:0000313" key="3">
    <source>
        <dbReference type="Proteomes" id="UP000696485"/>
    </source>
</evidence>
<sequence>MKVFTAIQFTTMALAALAMAVNASPVPKSDVTHQFQDSYVQADQGTPANVIKRNNVVLTGVSSQDYIASHNQPSVESSSVPDLVLG</sequence>
<feature type="chain" id="PRO_5040172878" evidence="1">
    <location>
        <begin position="24"/>
        <end position="86"/>
    </location>
</feature>
<dbReference type="AlphaFoldDB" id="A0A9P5SG01"/>
<evidence type="ECO:0000256" key="1">
    <source>
        <dbReference type="SAM" id="SignalP"/>
    </source>
</evidence>
<comment type="caution">
    <text evidence="2">The sequence shown here is derived from an EMBL/GenBank/DDBJ whole genome shotgun (WGS) entry which is preliminary data.</text>
</comment>
<accession>A0A9P5SG01</accession>
<dbReference type="EMBL" id="JAAAUY010000582">
    <property type="protein sequence ID" value="KAF9328256.1"/>
    <property type="molecule type" value="Genomic_DNA"/>
</dbReference>
<name>A0A9P5SG01_9FUNG</name>
<feature type="signal peptide" evidence="1">
    <location>
        <begin position="1"/>
        <end position="23"/>
    </location>
</feature>
<dbReference type="Proteomes" id="UP000696485">
    <property type="component" value="Unassembled WGS sequence"/>
</dbReference>